<feature type="domain" description="C2H2-type" evidence="10">
    <location>
        <begin position="269"/>
        <end position="298"/>
    </location>
</feature>
<evidence type="ECO:0000256" key="9">
    <source>
        <dbReference type="PROSITE-ProRule" id="PRU00042"/>
    </source>
</evidence>
<dbReference type="GO" id="GO:0000981">
    <property type="term" value="F:DNA-binding transcription factor activity, RNA polymerase II-specific"/>
    <property type="evidence" value="ECO:0007669"/>
    <property type="project" value="TreeGrafter"/>
</dbReference>
<evidence type="ECO:0000256" key="3">
    <source>
        <dbReference type="ARBA" id="ARBA00022723"/>
    </source>
</evidence>
<gene>
    <name evidence="12" type="primary">LOC115227918</name>
</gene>
<dbReference type="PANTHER" id="PTHR45718:SF8">
    <property type="entry name" value="GLIS FAMILY ZINC FINGER 2"/>
    <property type="match status" value="1"/>
</dbReference>
<organism evidence="11 12">
    <name type="scientific">Octopus sinensis</name>
    <name type="common">East Asian common octopus</name>
    <dbReference type="NCBI Taxonomy" id="2607531"/>
    <lineage>
        <taxon>Eukaryota</taxon>
        <taxon>Metazoa</taxon>
        <taxon>Spiralia</taxon>
        <taxon>Lophotrochozoa</taxon>
        <taxon>Mollusca</taxon>
        <taxon>Cephalopoda</taxon>
        <taxon>Coleoidea</taxon>
        <taxon>Octopodiformes</taxon>
        <taxon>Octopoda</taxon>
        <taxon>Incirrata</taxon>
        <taxon>Octopodidae</taxon>
        <taxon>Octopus</taxon>
    </lineage>
</organism>
<comment type="similarity">
    <text evidence="2">Belongs to the GLI C2H2-type zinc-finger protein family.</text>
</comment>
<dbReference type="PANTHER" id="PTHR45718">
    <property type="entry name" value="TRANSCRIPTIONAL ACTIVATOR CUBITUS INTERRUPTUS"/>
    <property type="match status" value="1"/>
</dbReference>
<keyword evidence="3" id="KW-0479">Metal-binding</keyword>
<evidence type="ECO:0000256" key="1">
    <source>
        <dbReference type="ARBA" id="ARBA00004123"/>
    </source>
</evidence>
<evidence type="ECO:0000313" key="12">
    <source>
        <dbReference type="RefSeq" id="XP_029654483.1"/>
    </source>
</evidence>
<evidence type="ECO:0000256" key="2">
    <source>
        <dbReference type="ARBA" id="ARBA00010831"/>
    </source>
</evidence>
<dbReference type="Pfam" id="PF23561">
    <property type="entry name" value="zf-C2H2_15"/>
    <property type="match status" value="1"/>
</dbReference>
<name>A0A6P7TRT5_9MOLL</name>
<protein>
    <submittedName>
        <fullName evidence="12">Zinc finger protein ZIC 4-like</fullName>
    </submittedName>
</protein>
<keyword evidence="8" id="KW-0539">Nucleus</keyword>
<dbReference type="GO" id="GO:0008270">
    <property type="term" value="F:zinc ion binding"/>
    <property type="evidence" value="ECO:0007669"/>
    <property type="project" value="UniProtKB-KW"/>
</dbReference>
<dbReference type="FunFam" id="3.30.160.60:FF:002343">
    <property type="entry name" value="Zinc finger protein 33A"/>
    <property type="match status" value="1"/>
</dbReference>
<dbReference type="Proteomes" id="UP000515154">
    <property type="component" value="Unplaced"/>
</dbReference>
<dbReference type="InterPro" id="IPR041643">
    <property type="entry name" value="Znf_ZIC"/>
</dbReference>
<dbReference type="InterPro" id="IPR013087">
    <property type="entry name" value="Znf_C2H2_type"/>
</dbReference>
<dbReference type="GO" id="GO:0000978">
    <property type="term" value="F:RNA polymerase II cis-regulatory region sequence-specific DNA binding"/>
    <property type="evidence" value="ECO:0007669"/>
    <property type="project" value="TreeGrafter"/>
</dbReference>
<evidence type="ECO:0000256" key="7">
    <source>
        <dbReference type="ARBA" id="ARBA00023125"/>
    </source>
</evidence>
<dbReference type="KEGG" id="osn:115227918"/>
<dbReference type="FunFam" id="3.30.160.60:FF:000041">
    <property type="entry name" value="Zinc finger protein ZIC 1"/>
    <property type="match status" value="1"/>
</dbReference>
<keyword evidence="11" id="KW-1185">Reference proteome</keyword>
<evidence type="ECO:0000256" key="6">
    <source>
        <dbReference type="ARBA" id="ARBA00022833"/>
    </source>
</evidence>
<dbReference type="InterPro" id="IPR036236">
    <property type="entry name" value="Znf_C2H2_sf"/>
</dbReference>
<feature type="domain" description="C2H2-type" evidence="10">
    <location>
        <begin position="174"/>
        <end position="201"/>
    </location>
</feature>
<reference evidence="12" key="1">
    <citation type="submission" date="2025-08" db="UniProtKB">
        <authorList>
            <consortium name="RefSeq"/>
        </authorList>
    </citation>
    <scope>IDENTIFICATION</scope>
</reference>
<dbReference type="InterPro" id="IPR043359">
    <property type="entry name" value="GLI-like"/>
</dbReference>
<evidence type="ECO:0000256" key="4">
    <source>
        <dbReference type="ARBA" id="ARBA00022737"/>
    </source>
</evidence>
<dbReference type="GO" id="GO:0005634">
    <property type="term" value="C:nucleus"/>
    <property type="evidence" value="ECO:0007669"/>
    <property type="project" value="UniProtKB-SubCell"/>
</dbReference>
<dbReference type="Pfam" id="PF18366">
    <property type="entry name" value="zf_ZIC"/>
    <property type="match status" value="1"/>
</dbReference>
<dbReference type="SMART" id="SM00355">
    <property type="entry name" value="ZnF_C2H2"/>
    <property type="match status" value="5"/>
</dbReference>
<evidence type="ECO:0000256" key="8">
    <source>
        <dbReference type="ARBA" id="ARBA00023242"/>
    </source>
</evidence>
<dbReference type="RefSeq" id="XP_029654483.1">
    <property type="nucleotide sequence ID" value="XM_029798623.1"/>
</dbReference>
<feature type="domain" description="C2H2-type" evidence="10">
    <location>
        <begin position="239"/>
        <end position="268"/>
    </location>
</feature>
<keyword evidence="5 9" id="KW-0863">Zinc-finger</keyword>
<dbReference type="PROSITE" id="PS50157">
    <property type="entry name" value="ZINC_FINGER_C2H2_2"/>
    <property type="match status" value="4"/>
</dbReference>
<dbReference type="InterPro" id="IPR056436">
    <property type="entry name" value="Znf-C2H2_ZIC1-5/GLI1-3-like"/>
</dbReference>
<dbReference type="SUPFAM" id="SSF57667">
    <property type="entry name" value="beta-beta-alpha zinc fingers"/>
    <property type="match status" value="2"/>
</dbReference>
<sequence length="349" mass="41271">MEKSDFSNSKIHDFYEVNGNENIVPYIHKQHFIEPYGLSRDHYLIPDFHAKYDYEHMHSYQPYVSSCSFIENTFQQHPYQYIEPAGCTNLTPTYLNTNYDRNINYQNYTNPTFSNQFVMNSNQYVCKWQTEHDENIYSKNICGKIFISLNDFVHHITADHVGGSDRTEHCCMWLDCTRTCKPFKAKYKLVNHIRVHTGEKPFVCNSCGKFFARSENLKIHQRTHTGEFFFNIDLGEKPFICTFDGCNRRFANSSDRKKHSHVHTTDRPYFCKYKECKKSYTHPSSLRKHLRMHEETEMIEYQTNKTNVNRKDAKSKFYDSISNGSQNDSENSCLTINGSNTCNIYNRNF</sequence>
<evidence type="ECO:0000259" key="10">
    <source>
        <dbReference type="PROSITE" id="PS50157"/>
    </source>
</evidence>
<comment type="subcellular location">
    <subcellularLocation>
        <location evidence="1">Nucleus</location>
    </subcellularLocation>
</comment>
<evidence type="ECO:0000313" key="11">
    <source>
        <dbReference type="Proteomes" id="UP000515154"/>
    </source>
</evidence>
<proteinExistence type="inferred from homology"/>
<keyword evidence="7" id="KW-0238">DNA-binding</keyword>
<dbReference type="PROSITE" id="PS00028">
    <property type="entry name" value="ZINC_FINGER_C2H2_1"/>
    <property type="match status" value="3"/>
</dbReference>
<dbReference type="Gene3D" id="3.30.160.60">
    <property type="entry name" value="Classic Zinc Finger"/>
    <property type="match status" value="4"/>
</dbReference>
<dbReference type="AlphaFoldDB" id="A0A6P7TRT5"/>
<keyword evidence="6" id="KW-0862">Zinc</keyword>
<accession>A0A6P7TRT5</accession>
<evidence type="ECO:0000256" key="5">
    <source>
        <dbReference type="ARBA" id="ARBA00022771"/>
    </source>
</evidence>
<feature type="domain" description="C2H2-type" evidence="10">
    <location>
        <begin position="202"/>
        <end position="229"/>
    </location>
</feature>
<dbReference type="Pfam" id="PF00096">
    <property type="entry name" value="zf-C2H2"/>
    <property type="match status" value="2"/>
</dbReference>
<keyword evidence="4" id="KW-0677">Repeat</keyword>